<evidence type="ECO:0000313" key="3">
    <source>
        <dbReference type="Proteomes" id="UP001209318"/>
    </source>
</evidence>
<dbReference type="Proteomes" id="UP001209318">
    <property type="component" value="Unassembled WGS sequence"/>
</dbReference>
<evidence type="ECO:0000256" key="1">
    <source>
        <dbReference type="SAM" id="Phobius"/>
    </source>
</evidence>
<gene>
    <name evidence="2" type="ORF">OEV98_16510</name>
</gene>
<keyword evidence="3" id="KW-1185">Reference proteome</keyword>
<proteinExistence type="predicted"/>
<name>A0AAE3IV02_9BACI</name>
<dbReference type="EMBL" id="JAOUSF010000006">
    <property type="protein sequence ID" value="MCU9615140.1"/>
    <property type="molecule type" value="Genomic_DNA"/>
</dbReference>
<sequence length="208" mass="24286">MKGFLQFVLRSIVATIGMVVIWLIAFFGNDQPYLESCLFALIGGAIIYYVIKAITHVSFIKRNGLTRSEYRLVRENLKAAKEKIQRLHKAYFRISSLTNAKQNFETMRIVNKIYAITKKEPRRFFQAEEFFYNHLDSLVELSEKNAFLASQPAKTAELHEYIKDTQLTMKKLTDTIKGDLYRMLENDIDTLQFELDVAKQSIKKRNNK</sequence>
<dbReference type="AlphaFoldDB" id="A0AAE3IV02"/>
<evidence type="ECO:0000313" key="2">
    <source>
        <dbReference type="EMBL" id="MCU9615140.1"/>
    </source>
</evidence>
<comment type="caution">
    <text evidence="2">The sequence shown here is derived from an EMBL/GenBank/DDBJ whole genome shotgun (WGS) entry which is preliminary data.</text>
</comment>
<accession>A0AAE3IV02</accession>
<feature type="transmembrane region" description="Helical" evidence="1">
    <location>
        <begin position="33"/>
        <end position="51"/>
    </location>
</feature>
<dbReference type="Pfam" id="PF10112">
    <property type="entry name" value="Halogen_Hydrol"/>
    <property type="match status" value="1"/>
</dbReference>
<dbReference type="InterPro" id="IPR018770">
    <property type="entry name" value="ChloroindolylP_hydrolase"/>
</dbReference>
<keyword evidence="1" id="KW-1133">Transmembrane helix</keyword>
<reference evidence="2" key="1">
    <citation type="submission" date="2022-10" db="EMBL/GenBank/DDBJ databases">
        <title>Description of Fervidibacillus gen. nov. in the family Fervidibacillaceae fam. nov. with two species, Fervidibacillus albus sp. nov., and Fervidibacillus halotolerans sp. nov., isolated from tidal flat sediments.</title>
        <authorList>
            <person name="Kwon K.K."/>
            <person name="Yang S.-H."/>
        </authorList>
    </citation>
    <scope>NUCLEOTIDE SEQUENCE</scope>
    <source>
        <strain evidence="2">JCM 19140</strain>
    </source>
</reference>
<keyword evidence="1" id="KW-0812">Transmembrane</keyword>
<protein>
    <submittedName>
        <fullName evidence="2">5-bromo-4-chloroindolyl phosphate hydrolysis family protein</fullName>
    </submittedName>
</protein>
<organism evidence="2 3">
    <name type="scientific">Perspicuibacillus lycopersici</name>
    <dbReference type="NCBI Taxonomy" id="1325689"/>
    <lineage>
        <taxon>Bacteria</taxon>
        <taxon>Bacillati</taxon>
        <taxon>Bacillota</taxon>
        <taxon>Bacilli</taxon>
        <taxon>Bacillales</taxon>
        <taxon>Bacillaceae</taxon>
        <taxon>Perspicuibacillus</taxon>
    </lineage>
</organism>
<feature type="transmembrane region" description="Helical" evidence="1">
    <location>
        <begin position="7"/>
        <end position="27"/>
    </location>
</feature>
<keyword evidence="1" id="KW-0472">Membrane</keyword>
<dbReference type="RefSeq" id="WP_263074453.1">
    <property type="nucleotide sequence ID" value="NZ_JAOUSF010000006.1"/>
</dbReference>